<proteinExistence type="predicted"/>
<accession>A0ABW5C156</accession>
<dbReference type="PANTHER" id="PTHR43852:SF2">
    <property type="entry name" value="PROTEIN ADENYLYLTRANSFERASE MNTA"/>
    <property type="match status" value="1"/>
</dbReference>
<comment type="caution">
    <text evidence="2">The sequence shown here is derived from an EMBL/GenBank/DDBJ whole genome shotgun (WGS) entry which is preliminary data.</text>
</comment>
<reference evidence="3" key="1">
    <citation type="journal article" date="2019" name="Int. J. Syst. Evol. Microbiol.">
        <title>The Global Catalogue of Microorganisms (GCM) 10K type strain sequencing project: providing services to taxonomists for standard genome sequencing and annotation.</title>
        <authorList>
            <consortium name="The Broad Institute Genomics Platform"/>
            <consortium name="The Broad Institute Genome Sequencing Center for Infectious Disease"/>
            <person name="Wu L."/>
            <person name="Ma J."/>
        </authorList>
    </citation>
    <scope>NUCLEOTIDE SEQUENCE [LARGE SCALE GENOMIC DNA]</scope>
    <source>
        <strain evidence="3">CGMCC 1.15474</strain>
    </source>
</reference>
<sequence length="135" mass="15358">MDSKIQAEIINFLVKKISPTLIYIFGSTVKGTANKNSDIDIAYLSDQKLDEYETFMLAQELASNINIDVDLISLRKASTVFLSQVVSTGKVIYCLNDEVRMNFEMMTLKMYAKLNEERQSIIDKVEESGSVFHEE</sequence>
<dbReference type="RefSeq" id="WP_247340257.1">
    <property type="nucleotide sequence ID" value="NZ_CP095550.1"/>
</dbReference>
<evidence type="ECO:0000313" key="2">
    <source>
        <dbReference type="EMBL" id="MFD2215555.1"/>
    </source>
</evidence>
<dbReference type="EMBL" id="JBHUIK010000004">
    <property type="protein sequence ID" value="MFD2215555.1"/>
    <property type="molecule type" value="Genomic_DNA"/>
</dbReference>
<name>A0ABW5C156_9BACI</name>
<dbReference type="SUPFAM" id="SSF81301">
    <property type="entry name" value="Nucleotidyltransferase"/>
    <property type="match status" value="1"/>
</dbReference>
<dbReference type="InterPro" id="IPR043519">
    <property type="entry name" value="NT_sf"/>
</dbReference>
<dbReference type="NCBIfam" id="NF047752">
    <property type="entry name" value="MntA_antitoxin"/>
    <property type="match status" value="1"/>
</dbReference>
<dbReference type="InterPro" id="IPR052930">
    <property type="entry name" value="TA_antitoxin_MntA"/>
</dbReference>
<protein>
    <submittedName>
        <fullName evidence="2">Nucleotidyltransferase domain-containing protein</fullName>
    </submittedName>
</protein>
<keyword evidence="3" id="KW-1185">Reference proteome</keyword>
<gene>
    <name evidence="2" type="ORF">ACFSKK_17835</name>
</gene>
<dbReference type="InterPro" id="IPR041633">
    <property type="entry name" value="Polbeta"/>
</dbReference>
<dbReference type="Pfam" id="PF18765">
    <property type="entry name" value="Polbeta"/>
    <property type="match status" value="1"/>
</dbReference>
<dbReference type="CDD" id="cd05403">
    <property type="entry name" value="NT_KNTase_like"/>
    <property type="match status" value="1"/>
</dbReference>
<dbReference type="PANTHER" id="PTHR43852">
    <property type="entry name" value="NUCLEOTIDYLTRANSFERASE"/>
    <property type="match status" value="1"/>
</dbReference>
<evidence type="ECO:0000313" key="3">
    <source>
        <dbReference type="Proteomes" id="UP001597318"/>
    </source>
</evidence>
<dbReference type="Proteomes" id="UP001597318">
    <property type="component" value="Unassembled WGS sequence"/>
</dbReference>
<dbReference type="Gene3D" id="3.30.460.10">
    <property type="entry name" value="Beta Polymerase, domain 2"/>
    <property type="match status" value="1"/>
</dbReference>
<evidence type="ECO:0000259" key="1">
    <source>
        <dbReference type="Pfam" id="PF18765"/>
    </source>
</evidence>
<feature type="domain" description="Polymerase beta nucleotidyltransferase" evidence="1">
    <location>
        <begin position="8"/>
        <end position="97"/>
    </location>
</feature>
<organism evidence="2 3">
    <name type="scientific">Metabacillus endolithicus</name>
    <dbReference type="NCBI Taxonomy" id="1535204"/>
    <lineage>
        <taxon>Bacteria</taxon>
        <taxon>Bacillati</taxon>
        <taxon>Bacillota</taxon>
        <taxon>Bacilli</taxon>
        <taxon>Bacillales</taxon>
        <taxon>Bacillaceae</taxon>
        <taxon>Metabacillus</taxon>
    </lineage>
</organism>